<dbReference type="PANTHER" id="PTHR35848:SF9">
    <property type="entry name" value="SLL1358 PROTEIN"/>
    <property type="match status" value="1"/>
</dbReference>
<sequence>MAFMQRVAISALALYAVGTLAQFLPPGTTDVPSPRPGDCGEEGPATYVYRMSQEKPNDYFPAICAGMGGAEVRFNDPCAWAHGQAQMTGAHFTNMCKGATRMIHWHNQADEWGFVSKGRLMTFVASPDGLPWPSSTNILEPRGVWYFPSGWLHGLMCVTPEDEGGCEFTIVFASPQAAEPNGHNLDTTLAQADNDVAAAALGISLATYEASRPAFGRAQHSIHYSNKNMTAPIVTAVAPGACDPECPPIHETVGAPAAVQSFVEQRVELPGVAGVTLYRIRTDQFPFSRTMSQERTELAPGAVRPVVWTTADSFFMVISGTVTVSMEGGILGKEAHLAFVNETLKAGDAAYFPNGRAYWFREATGKVPAETINVFNVGIWKSIELGHAISEMQLGLICPSGTLIQIMGLLRRYQASTSTVPLAYMEQESFPDEPKFCVVLQQPRIIVGSKQQWLAPSFPNTVPKPTIPNRDHVPTFDADAFLGQLGEANLINLCFVLFQAVKKNLDETQSVAPDPGCLAEGRDWEAWAGLGNRVCRGHSVAESDPLDYNVTSAATLEECKAKCLEDPCKCKGVEYNSVSGRCEVWHREAGISAWTEPQVQGFTCQRFGWPAKYLMPLDGGAGRACRGDTETDNDESYYTIKDVMHME</sequence>
<dbReference type="InterPro" id="IPR051610">
    <property type="entry name" value="GPI/OXD"/>
</dbReference>
<evidence type="ECO:0000256" key="2">
    <source>
        <dbReference type="SAM" id="SignalP"/>
    </source>
</evidence>
<organism evidence="4 5">
    <name type="scientific">Symbiodinium natans</name>
    <dbReference type="NCBI Taxonomy" id="878477"/>
    <lineage>
        <taxon>Eukaryota</taxon>
        <taxon>Sar</taxon>
        <taxon>Alveolata</taxon>
        <taxon>Dinophyceae</taxon>
        <taxon>Suessiales</taxon>
        <taxon>Symbiodiniaceae</taxon>
        <taxon>Symbiodinium</taxon>
    </lineage>
</organism>
<dbReference type="SUPFAM" id="SSF57414">
    <property type="entry name" value="Hairpin loop containing domain-like"/>
    <property type="match status" value="1"/>
</dbReference>
<comment type="caution">
    <text evidence="4">The sequence shown here is derived from an EMBL/GenBank/DDBJ whole genome shotgun (WGS) entry which is preliminary data.</text>
</comment>
<dbReference type="GO" id="GO:0046872">
    <property type="term" value="F:metal ion binding"/>
    <property type="evidence" value="ECO:0007669"/>
    <property type="project" value="UniProtKB-KW"/>
</dbReference>
<proteinExistence type="predicted"/>
<dbReference type="InterPro" id="IPR014710">
    <property type="entry name" value="RmlC-like_jellyroll"/>
</dbReference>
<keyword evidence="2" id="KW-0732">Signal</keyword>
<dbReference type="Pfam" id="PF00190">
    <property type="entry name" value="Cupin_1"/>
    <property type="match status" value="2"/>
</dbReference>
<reference evidence="4" key="1">
    <citation type="submission" date="2021-02" db="EMBL/GenBank/DDBJ databases">
        <authorList>
            <person name="Dougan E. K."/>
            <person name="Rhodes N."/>
            <person name="Thang M."/>
            <person name="Chan C."/>
        </authorList>
    </citation>
    <scope>NUCLEOTIDE SEQUENCE</scope>
</reference>
<dbReference type="SMART" id="SM00473">
    <property type="entry name" value="PAN_AP"/>
    <property type="match status" value="1"/>
</dbReference>
<name>A0A812T1J6_9DINO</name>
<evidence type="ECO:0000256" key="1">
    <source>
        <dbReference type="ARBA" id="ARBA00022723"/>
    </source>
</evidence>
<dbReference type="EMBL" id="CAJNDS010002499">
    <property type="protein sequence ID" value="CAE7500135.1"/>
    <property type="molecule type" value="Genomic_DNA"/>
</dbReference>
<feature type="signal peptide" evidence="2">
    <location>
        <begin position="1"/>
        <end position="21"/>
    </location>
</feature>
<keyword evidence="5" id="KW-1185">Reference proteome</keyword>
<dbReference type="InterPro" id="IPR011051">
    <property type="entry name" value="RmlC_Cupin_sf"/>
</dbReference>
<dbReference type="Pfam" id="PF00024">
    <property type="entry name" value="PAN_1"/>
    <property type="match status" value="1"/>
</dbReference>
<dbReference type="Gene3D" id="3.50.4.10">
    <property type="entry name" value="Hepatocyte Growth Factor"/>
    <property type="match status" value="1"/>
</dbReference>
<dbReference type="Gene3D" id="2.60.120.10">
    <property type="entry name" value="Jelly Rolls"/>
    <property type="match status" value="2"/>
</dbReference>
<evidence type="ECO:0000313" key="4">
    <source>
        <dbReference type="EMBL" id="CAE7500135.1"/>
    </source>
</evidence>
<dbReference type="Proteomes" id="UP000604046">
    <property type="component" value="Unassembled WGS sequence"/>
</dbReference>
<dbReference type="InterPro" id="IPR006045">
    <property type="entry name" value="Cupin_1"/>
</dbReference>
<gene>
    <name evidence="4" type="ORF">SNAT2548_LOCUS28009</name>
</gene>
<evidence type="ECO:0000313" key="5">
    <source>
        <dbReference type="Proteomes" id="UP000604046"/>
    </source>
</evidence>
<dbReference type="InterPro" id="IPR003609">
    <property type="entry name" value="Pan_app"/>
</dbReference>
<dbReference type="PANTHER" id="PTHR35848">
    <property type="entry name" value="OXALATE-BINDING PROTEIN"/>
    <property type="match status" value="1"/>
</dbReference>
<dbReference type="SUPFAM" id="SSF51182">
    <property type="entry name" value="RmlC-like cupins"/>
    <property type="match status" value="1"/>
</dbReference>
<feature type="chain" id="PRO_5032401919" description="Apple domain-containing protein" evidence="2">
    <location>
        <begin position="22"/>
        <end position="647"/>
    </location>
</feature>
<dbReference type="OrthoDB" id="10263073at2759"/>
<feature type="domain" description="Apple" evidence="3">
    <location>
        <begin position="535"/>
        <end position="604"/>
    </location>
</feature>
<feature type="non-terminal residue" evidence="4">
    <location>
        <position position="1"/>
    </location>
</feature>
<dbReference type="PROSITE" id="PS50948">
    <property type="entry name" value="PAN"/>
    <property type="match status" value="1"/>
</dbReference>
<dbReference type="AlphaFoldDB" id="A0A812T1J6"/>
<protein>
    <recommendedName>
        <fullName evidence="3">Apple domain-containing protein</fullName>
    </recommendedName>
</protein>
<evidence type="ECO:0000259" key="3">
    <source>
        <dbReference type="PROSITE" id="PS50948"/>
    </source>
</evidence>
<keyword evidence="1" id="KW-0479">Metal-binding</keyword>
<accession>A0A812T1J6</accession>